<proteinExistence type="predicted"/>
<dbReference type="EMBL" id="JBHSPA010000126">
    <property type="protein sequence ID" value="MFC5835429.1"/>
    <property type="molecule type" value="Genomic_DNA"/>
</dbReference>
<evidence type="ECO:0000313" key="2">
    <source>
        <dbReference type="EMBL" id="MFC5835429.1"/>
    </source>
</evidence>
<dbReference type="RefSeq" id="WP_379524848.1">
    <property type="nucleotide sequence ID" value="NZ_JBHSPA010000126.1"/>
</dbReference>
<name>A0ABW1DBZ1_9ACTN</name>
<feature type="region of interest" description="Disordered" evidence="1">
    <location>
        <begin position="144"/>
        <end position="171"/>
    </location>
</feature>
<keyword evidence="3" id="KW-1185">Reference proteome</keyword>
<accession>A0ABW1DBZ1</accession>
<evidence type="ECO:0000256" key="1">
    <source>
        <dbReference type="SAM" id="MobiDB-lite"/>
    </source>
</evidence>
<dbReference type="Proteomes" id="UP001596058">
    <property type="component" value="Unassembled WGS sequence"/>
</dbReference>
<organism evidence="2 3">
    <name type="scientific">Nonomuraea insulae</name>
    <dbReference type="NCBI Taxonomy" id="1616787"/>
    <lineage>
        <taxon>Bacteria</taxon>
        <taxon>Bacillati</taxon>
        <taxon>Actinomycetota</taxon>
        <taxon>Actinomycetes</taxon>
        <taxon>Streptosporangiales</taxon>
        <taxon>Streptosporangiaceae</taxon>
        <taxon>Nonomuraea</taxon>
    </lineage>
</organism>
<comment type="caution">
    <text evidence="2">The sequence shown here is derived from an EMBL/GenBank/DDBJ whole genome shotgun (WGS) entry which is preliminary data.</text>
</comment>
<gene>
    <name evidence="2" type="ORF">ACFPZ3_67410</name>
</gene>
<protein>
    <recommendedName>
        <fullName evidence="4">4'-phosphopantetheinyl transferase superfamily protein</fullName>
    </recommendedName>
</protein>
<sequence>MDEPAVLVGVDIVAEERVAEAARRGGATFGRWLPAPESFPITESFIKAVGGRAPGFRWDDFEPAGPVPPGAAGLLEEAAACLTGSTGLSLPDGAAYTIRRASRRAALTRLAARGEDPPLLGAARWGRCGGLLVALAIVLIDERLPGEQPTDEKPTDERLPDERLTDKQAEA</sequence>
<reference evidence="3" key="1">
    <citation type="journal article" date="2019" name="Int. J. Syst. Evol. Microbiol.">
        <title>The Global Catalogue of Microorganisms (GCM) 10K type strain sequencing project: providing services to taxonomists for standard genome sequencing and annotation.</title>
        <authorList>
            <consortium name="The Broad Institute Genomics Platform"/>
            <consortium name="The Broad Institute Genome Sequencing Center for Infectious Disease"/>
            <person name="Wu L."/>
            <person name="Ma J."/>
        </authorList>
    </citation>
    <scope>NUCLEOTIDE SEQUENCE [LARGE SCALE GENOMIC DNA]</scope>
    <source>
        <strain evidence="3">CCUG 53903</strain>
    </source>
</reference>
<evidence type="ECO:0008006" key="4">
    <source>
        <dbReference type="Google" id="ProtNLM"/>
    </source>
</evidence>
<evidence type="ECO:0000313" key="3">
    <source>
        <dbReference type="Proteomes" id="UP001596058"/>
    </source>
</evidence>